<name>A0AAJ8JRY9_9TREE</name>
<evidence type="ECO:0000256" key="3">
    <source>
        <dbReference type="ARBA" id="ARBA00023117"/>
    </source>
</evidence>
<reference evidence="9" key="3">
    <citation type="submission" date="2024-01" db="EMBL/GenBank/DDBJ databases">
        <authorList>
            <person name="Coelho M.A."/>
            <person name="David-Palma M."/>
            <person name="Shea T."/>
            <person name="Sun S."/>
            <person name="Cuomo C.A."/>
            <person name="Heitman J."/>
        </authorList>
    </citation>
    <scope>NUCLEOTIDE SEQUENCE</scope>
    <source>
        <strain evidence="9">CBS 7841</strain>
    </source>
</reference>
<keyword evidence="10" id="KW-1185">Reference proteome</keyword>
<evidence type="ECO:0000259" key="7">
    <source>
        <dbReference type="PROSITE" id="PS50014"/>
    </source>
</evidence>
<dbReference type="KEGG" id="cdep:91086753"/>
<feature type="compositionally biased region" description="Basic and acidic residues" evidence="6">
    <location>
        <begin position="24"/>
        <end position="72"/>
    </location>
</feature>
<feature type="region of interest" description="Disordered" evidence="6">
    <location>
        <begin position="540"/>
        <end position="572"/>
    </location>
</feature>
<dbReference type="PRINTS" id="PR00503">
    <property type="entry name" value="BROMODOMAIN"/>
</dbReference>
<feature type="region of interest" description="Disordered" evidence="6">
    <location>
        <begin position="1"/>
        <end position="94"/>
    </location>
</feature>
<dbReference type="InterPro" id="IPR001680">
    <property type="entry name" value="WD40_rpt"/>
</dbReference>
<dbReference type="InterPro" id="IPR001487">
    <property type="entry name" value="Bromodomain"/>
</dbReference>
<dbReference type="InterPro" id="IPR019775">
    <property type="entry name" value="WD40_repeat_CS"/>
</dbReference>
<feature type="compositionally biased region" description="Acidic residues" evidence="6">
    <location>
        <begin position="1121"/>
        <end position="1131"/>
    </location>
</feature>
<feature type="domain" description="Bromo" evidence="7">
    <location>
        <begin position="926"/>
        <end position="998"/>
    </location>
</feature>
<dbReference type="GO" id="GO:0006325">
    <property type="term" value="P:chromatin organization"/>
    <property type="evidence" value="ECO:0007669"/>
    <property type="project" value="UniProtKB-ARBA"/>
</dbReference>
<feature type="compositionally biased region" description="Basic and acidic residues" evidence="6">
    <location>
        <begin position="1225"/>
        <end position="1240"/>
    </location>
</feature>
<dbReference type="InterPro" id="IPR051959">
    <property type="entry name" value="PAK1-Kinase_Regulator"/>
</dbReference>
<dbReference type="PANTHER" id="PTHR44675:SF1">
    <property type="entry name" value="P21-ACTIVATED PROTEIN KINASE-INTERACTING PROTEIN 1"/>
    <property type="match status" value="1"/>
</dbReference>
<feature type="domain" description="Bromo" evidence="7">
    <location>
        <begin position="726"/>
        <end position="818"/>
    </location>
</feature>
<dbReference type="PROSITE" id="PS51525">
    <property type="entry name" value="NET"/>
    <property type="match status" value="1"/>
</dbReference>
<proteinExistence type="predicted"/>
<feature type="compositionally biased region" description="Basic and acidic residues" evidence="6">
    <location>
        <begin position="772"/>
        <end position="785"/>
    </location>
</feature>
<evidence type="ECO:0000256" key="4">
    <source>
        <dbReference type="PROSITE-ProRule" id="PRU00035"/>
    </source>
</evidence>
<accession>A0AAJ8JRY9</accession>
<gene>
    <name evidence="9" type="ORF">L203_102541</name>
</gene>
<dbReference type="Pfam" id="PF00400">
    <property type="entry name" value="WD40"/>
    <property type="match status" value="3"/>
</dbReference>
<dbReference type="InterPro" id="IPR036427">
    <property type="entry name" value="Bromodomain-like_sf"/>
</dbReference>
<evidence type="ECO:0000256" key="6">
    <source>
        <dbReference type="SAM" id="MobiDB-lite"/>
    </source>
</evidence>
<dbReference type="PROSITE" id="PS50294">
    <property type="entry name" value="WD_REPEATS_REGION"/>
    <property type="match status" value="2"/>
</dbReference>
<feature type="compositionally biased region" description="Basic and acidic residues" evidence="6">
    <location>
        <begin position="1016"/>
        <end position="1025"/>
    </location>
</feature>
<dbReference type="PANTHER" id="PTHR44675">
    <property type="entry name" value="PAK1 INTERACTING PROTEIN 1"/>
    <property type="match status" value="1"/>
</dbReference>
<feature type="compositionally biased region" description="Acidic residues" evidence="6">
    <location>
        <begin position="1260"/>
        <end position="1274"/>
    </location>
</feature>
<dbReference type="GeneID" id="91086753"/>
<evidence type="ECO:0000259" key="8">
    <source>
        <dbReference type="PROSITE" id="PS51525"/>
    </source>
</evidence>
<feature type="region of interest" description="Disordered" evidence="6">
    <location>
        <begin position="466"/>
        <end position="519"/>
    </location>
</feature>
<evidence type="ECO:0000313" key="10">
    <source>
        <dbReference type="Proteomes" id="UP000094043"/>
    </source>
</evidence>
<dbReference type="SMART" id="SM00297">
    <property type="entry name" value="BROMO"/>
    <property type="match status" value="2"/>
</dbReference>
<dbReference type="Gene3D" id="2.130.10.10">
    <property type="entry name" value="YVTN repeat-like/Quinoprotein amine dehydrogenase"/>
    <property type="match status" value="2"/>
</dbReference>
<dbReference type="PROSITE" id="PS00678">
    <property type="entry name" value="WD_REPEATS_1"/>
    <property type="match status" value="2"/>
</dbReference>
<dbReference type="RefSeq" id="XP_066068063.1">
    <property type="nucleotide sequence ID" value="XM_066211966.1"/>
</dbReference>
<feature type="repeat" description="WD" evidence="5">
    <location>
        <begin position="216"/>
        <end position="257"/>
    </location>
</feature>
<keyword evidence="2" id="KW-0677">Repeat</keyword>
<sequence length="1274" mass="139909">MGKQGKHRSNVKDASRPAPYAKRAKVEVTFDTYKPKNDEKIKVNNDAKVKKTKKVENKTSKGNKKEGGEKRARIPSPKIVKVDKGKGKSVAPASSGPSTFVIIAGSYEKLLYGIEGSYTSGTNKPNLEPIFIFPAHLACVKTVAASPGGKWLATGSEDEFVKVWDLRRRKEVGSLSQHTGSITSLHFPTPSHLLTTSEDSTLSLFRTSDWTLLKSLKGHSGRVNHVDVHPTGRVALSVGKDQTLKMWDLMRGRGASSLPLGSEAEQVKFSEEGTHFAVLFPKKIQIYSLTLKLLKTLTTNSRFNTLLFTTISSPTNDDKLIELLCVGTEEGFIKVYRVNLNEAQEDEDDEDEKKVAEEGKDGNGAELTMIANLVGHTNRVKSISALPFVVPTISGEERETMLLTTVSSDGFINLYDLMQSVSEEEEGKENRIEPIASYNTKGTRLTCVYLADGQDQKVVKIKNEAANESEGEGADFYGSEQESENEIASISNMSEETVQTNSSNFNKRNGASPPSTLSTDVASLLAHGPAQEAVLNGAPANGHVSVTDQEQPPLPINAPVPASPSAADEEPPSLPYSAIPSAVPTPTVITMEEQSSLEVKSLEVSTDVSEKPVSAVVQGLEPMDLDQTTPQPIIKRAGDELDDEREEKRLKEDNNVSIAAQAGASTGANIAQLDINAPLVGPDGQPLPPPAWHSYQPPEPKYAGPTTPLTLTQHKYMLNAVRSLKKRLPDAYNFLVPVDTVLFGIPHYHQVIEKPMDLSTVETKLIVSDPRGPPKDKSKMGKWDPSKGSYSSVAEVVEDVRRIWENSRKFNGKEHPVSLMASRLEEAFERSLNNLPPEPVIATPAPTPVAAAPAGPSHVRRPSANQPPVIRRTSDDTRPKREIHPPPSKDLTYEESPGSARRPKKRSDPQLQWAHRVIRGLEGSSKYYLAISPFLYPVEKIMEELPDYAAIIKRPIDLNHIKDKLNDGLYDDVSQVDDDIRLMIANALKFNPPGHEVHTSATQLVQAWKEKWKGLPPKVEARDSSEDPLGEIFDGYSSDEDSAQLRSFETQVAALNQQIALLRSKIAKRRASRNSKSKSKPKPAPRKSSISKPSPVNTNGSTQFKKQKKPLKDTSVIYRDDDYESEEEEVGELSHAQKQELAEKIGMTDGETLNKVVSIIRQTTNLGDNDNEIELDIDALPAATITRLYNLVCRSGRGASSKRGRGGGVKKSGTGRKAMGGVNKRSVDEREEAERIKRMEAQLQMFDRPVAHQNPMGMGYEEESSSEEESSEEE</sequence>
<dbReference type="Pfam" id="PF00439">
    <property type="entry name" value="Bromodomain"/>
    <property type="match status" value="2"/>
</dbReference>
<dbReference type="Pfam" id="PF17035">
    <property type="entry name" value="BET"/>
    <property type="match status" value="1"/>
</dbReference>
<feature type="compositionally biased region" description="Polar residues" evidence="6">
    <location>
        <begin position="486"/>
        <end position="519"/>
    </location>
</feature>
<feature type="region of interest" description="Disordered" evidence="6">
    <location>
        <begin position="1196"/>
        <end position="1274"/>
    </location>
</feature>
<feature type="compositionally biased region" description="Low complexity" evidence="6">
    <location>
        <begin position="840"/>
        <end position="856"/>
    </location>
</feature>
<keyword evidence="3 4" id="KW-0103">Bromodomain</keyword>
<evidence type="ECO:0000256" key="2">
    <source>
        <dbReference type="ARBA" id="ARBA00022737"/>
    </source>
</evidence>
<feature type="compositionally biased region" description="Low complexity" evidence="6">
    <location>
        <begin position="1086"/>
        <end position="1095"/>
    </location>
</feature>
<dbReference type="AlphaFoldDB" id="A0AAJ8JRY9"/>
<dbReference type="InterPro" id="IPR015943">
    <property type="entry name" value="WD40/YVTN_repeat-like_dom_sf"/>
</dbReference>
<reference evidence="9" key="1">
    <citation type="submission" date="2016-06" db="EMBL/GenBank/DDBJ databases">
        <authorList>
            <person name="Cuomo C."/>
            <person name="Litvintseva A."/>
            <person name="Heitman J."/>
            <person name="Chen Y."/>
            <person name="Sun S."/>
            <person name="Springer D."/>
            <person name="Dromer F."/>
            <person name="Young S."/>
            <person name="Zeng Q."/>
            <person name="Chapman S."/>
            <person name="Gujja S."/>
            <person name="Saif S."/>
            <person name="Birren B."/>
        </authorList>
    </citation>
    <scope>NUCLEOTIDE SEQUENCE</scope>
    <source>
        <strain evidence="9">CBS 7841</strain>
    </source>
</reference>
<dbReference type="InterPro" id="IPR038336">
    <property type="entry name" value="NET_sf"/>
</dbReference>
<dbReference type="SUPFAM" id="SSF50978">
    <property type="entry name" value="WD40 repeat-like"/>
    <property type="match status" value="1"/>
</dbReference>
<dbReference type="CDD" id="cd04369">
    <property type="entry name" value="Bromodomain"/>
    <property type="match status" value="1"/>
</dbReference>
<feature type="region of interest" description="Disordered" evidence="6">
    <location>
        <begin position="1016"/>
        <end position="1036"/>
    </location>
</feature>
<protein>
    <submittedName>
        <fullName evidence="9">Uncharacterized protein</fullName>
    </submittedName>
</protein>
<feature type="compositionally biased region" description="Basic and acidic residues" evidence="6">
    <location>
        <begin position="872"/>
        <end position="884"/>
    </location>
</feature>
<feature type="compositionally biased region" description="Basic residues" evidence="6">
    <location>
        <begin position="1067"/>
        <end position="1085"/>
    </location>
</feature>
<dbReference type="EMBL" id="CP143786">
    <property type="protein sequence ID" value="WVN87363.1"/>
    <property type="molecule type" value="Genomic_DNA"/>
</dbReference>
<dbReference type="SMART" id="SM00320">
    <property type="entry name" value="WD40"/>
    <property type="match status" value="5"/>
</dbReference>
<dbReference type="PROSITE" id="PS50014">
    <property type="entry name" value="BROMODOMAIN_2"/>
    <property type="match status" value="2"/>
</dbReference>
<dbReference type="SUPFAM" id="SSF47370">
    <property type="entry name" value="Bromodomain"/>
    <property type="match status" value="2"/>
</dbReference>
<evidence type="ECO:0000313" key="9">
    <source>
        <dbReference type="EMBL" id="WVN87363.1"/>
    </source>
</evidence>
<keyword evidence="1 5" id="KW-0853">WD repeat</keyword>
<dbReference type="InterPro" id="IPR027353">
    <property type="entry name" value="NET_dom"/>
</dbReference>
<dbReference type="InterPro" id="IPR036322">
    <property type="entry name" value="WD40_repeat_dom_sf"/>
</dbReference>
<feature type="repeat" description="WD" evidence="5">
    <location>
        <begin position="133"/>
        <end position="174"/>
    </location>
</feature>
<feature type="region of interest" description="Disordered" evidence="6">
    <location>
        <begin position="1067"/>
        <end position="1137"/>
    </location>
</feature>
<dbReference type="PROSITE" id="PS50082">
    <property type="entry name" value="WD_REPEATS_2"/>
    <property type="match status" value="2"/>
</dbReference>
<dbReference type="Proteomes" id="UP000094043">
    <property type="component" value="Chromosome 3"/>
</dbReference>
<feature type="region of interest" description="Disordered" evidence="6">
    <location>
        <begin position="838"/>
        <end position="910"/>
    </location>
</feature>
<feature type="region of interest" description="Disordered" evidence="6">
    <location>
        <begin position="767"/>
        <end position="788"/>
    </location>
</feature>
<dbReference type="Gene3D" id="1.20.920.10">
    <property type="entry name" value="Bromodomain-like"/>
    <property type="match status" value="2"/>
</dbReference>
<feature type="domain" description="NET" evidence="8">
    <location>
        <begin position="1123"/>
        <end position="1203"/>
    </location>
</feature>
<organism evidence="9 10">
    <name type="scientific">Cryptococcus depauperatus CBS 7841</name>
    <dbReference type="NCBI Taxonomy" id="1295531"/>
    <lineage>
        <taxon>Eukaryota</taxon>
        <taxon>Fungi</taxon>
        <taxon>Dikarya</taxon>
        <taxon>Basidiomycota</taxon>
        <taxon>Agaricomycotina</taxon>
        <taxon>Tremellomycetes</taxon>
        <taxon>Tremellales</taxon>
        <taxon>Cryptococcaceae</taxon>
        <taxon>Cryptococcus</taxon>
    </lineage>
</organism>
<feature type="compositionally biased region" description="Pro residues" evidence="6">
    <location>
        <begin position="552"/>
        <end position="562"/>
    </location>
</feature>
<reference evidence="9" key="2">
    <citation type="journal article" date="2022" name="Elife">
        <title>Obligate sexual reproduction of a homothallic fungus closely related to the Cryptococcus pathogenic species complex.</title>
        <authorList>
            <person name="Passer A.R."/>
            <person name="Clancey S.A."/>
            <person name="Shea T."/>
            <person name="David-Palma M."/>
            <person name="Averette A.F."/>
            <person name="Boekhout T."/>
            <person name="Porcel B.M."/>
            <person name="Nowrousian M."/>
            <person name="Cuomo C.A."/>
            <person name="Sun S."/>
            <person name="Heitman J."/>
            <person name="Coelho M.A."/>
        </authorList>
    </citation>
    <scope>NUCLEOTIDE SEQUENCE</scope>
    <source>
        <strain evidence="9">CBS 7841</strain>
    </source>
</reference>
<evidence type="ECO:0000256" key="5">
    <source>
        <dbReference type="PROSITE-ProRule" id="PRU00221"/>
    </source>
</evidence>
<evidence type="ECO:0000256" key="1">
    <source>
        <dbReference type="ARBA" id="ARBA00022574"/>
    </source>
</evidence>
<dbReference type="Gene3D" id="1.20.1270.220">
    <property type="match status" value="1"/>
</dbReference>